<feature type="compositionally biased region" description="Basic and acidic residues" evidence="8">
    <location>
        <begin position="867"/>
        <end position="878"/>
    </location>
</feature>
<feature type="compositionally biased region" description="Pro residues" evidence="8">
    <location>
        <begin position="199"/>
        <end position="214"/>
    </location>
</feature>
<reference evidence="11 12" key="1">
    <citation type="journal article" date="2010" name="Science">
        <title>Genomic analysis of organismal complexity in the multicellular green alga Volvox carteri.</title>
        <authorList>
            <person name="Prochnik S.E."/>
            <person name="Umen J."/>
            <person name="Nedelcu A.M."/>
            <person name="Hallmann A."/>
            <person name="Miller S.M."/>
            <person name="Nishii I."/>
            <person name="Ferris P."/>
            <person name="Kuo A."/>
            <person name="Mitros T."/>
            <person name="Fritz-Laylin L.K."/>
            <person name="Hellsten U."/>
            <person name="Chapman J."/>
            <person name="Simakov O."/>
            <person name="Rensing S.A."/>
            <person name="Terry A."/>
            <person name="Pangilinan J."/>
            <person name="Kapitonov V."/>
            <person name="Jurka J."/>
            <person name="Salamov A."/>
            <person name="Shapiro H."/>
            <person name="Schmutz J."/>
            <person name="Grimwood J."/>
            <person name="Lindquist E."/>
            <person name="Lucas S."/>
            <person name="Grigoriev I.V."/>
            <person name="Schmitt R."/>
            <person name="Kirk D."/>
            <person name="Rokhsar D.S."/>
        </authorList>
    </citation>
    <scope>NUCLEOTIDE SEQUENCE [LARGE SCALE GENOMIC DNA]</scope>
    <source>
        <strain evidence="12">f. Nagariensis / Eve</strain>
    </source>
</reference>
<dbReference type="SUPFAM" id="SSF50978">
    <property type="entry name" value="WD40 repeat-like"/>
    <property type="match status" value="1"/>
</dbReference>
<protein>
    <submittedName>
        <fullName evidence="11">Uncharacterized protein</fullName>
    </submittedName>
</protein>
<proteinExistence type="predicted"/>
<feature type="repeat" description="WD" evidence="7">
    <location>
        <begin position="1023"/>
        <end position="1046"/>
    </location>
</feature>
<feature type="compositionally biased region" description="Low complexity" evidence="8">
    <location>
        <begin position="322"/>
        <end position="341"/>
    </location>
</feature>
<evidence type="ECO:0000256" key="1">
    <source>
        <dbReference type="ARBA" id="ARBA00022574"/>
    </source>
</evidence>
<dbReference type="InterPro" id="IPR036047">
    <property type="entry name" value="F-box-like_dom_sf"/>
</dbReference>
<feature type="compositionally biased region" description="Low complexity" evidence="8">
    <location>
        <begin position="51"/>
        <end position="61"/>
    </location>
</feature>
<feature type="region of interest" description="Disordered" evidence="8">
    <location>
        <begin position="1179"/>
        <end position="1198"/>
    </location>
</feature>
<keyword evidence="5" id="KW-0862">Zinc</keyword>
<dbReference type="SUPFAM" id="SSF81383">
    <property type="entry name" value="F-box domain"/>
    <property type="match status" value="1"/>
</dbReference>
<dbReference type="GO" id="GO:1990234">
    <property type="term" value="C:transferase complex"/>
    <property type="evidence" value="ECO:0007669"/>
    <property type="project" value="UniProtKB-ARBA"/>
</dbReference>
<dbReference type="RefSeq" id="XP_002945920.1">
    <property type="nucleotide sequence ID" value="XM_002945874.1"/>
</dbReference>
<dbReference type="Pfam" id="PF01753">
    <property type="entry name" value="zf-MYND"/>
    <property type="match status" value="1"/>
</dbReference>
<dbReference type="SUPFAM" id="SSF144232">
    <property type="entry name" value="HIT/MYND zinc finger-like"/>
    <property type="match status" value="1"/>
</dbReference>
<evidence type="ECO:0000313" key="12">
    <source>
        <dbReference type="Proteomes" id="UP000001058"/>
    </source>
</evidence>
<keyword evidence="12" id="KW-1185">Reference proteome</keyword>
<gene>
    <name evidence="11" type="ORF">VOLCADRAFT_86388</name>
</gene>
<keyword evidence="3" id="KW-0677">Repeat</keyword>
<dbReference type="AlphaFoldDB" id="D8TIM9"/>
<dbReference type="InterPro" id="IPR015943">
    <property type="entry name" value="WD40/YVTN_repeat-like_dom_sf"/>
</dbReference>
<dbReference type="Gene3D" id="1.20.1280.50">
    <property type="match status" value="1"/>
</dbReference>
<feature type="repeat" description="WD" evidence="7">
    <location>
        <begin position="781"/>
        <end position="803"/>
    </location>
</feature>
<evidence type="ECO:0000259" key="9">
    <source>
        <dbReference type="PROSITE" id="PS50181"/>
    </source>
</evidence>
<dbReference type="Gene3D" id="2.130.10.10">
    <property type="entry name" value="YVTN repeat-like/Quinoprotein amine dehydrogenase"/>
    <property type="match status" value="4"/>
</dbReference>
<feature type="compositionally biased region" description="Low complexity" evidence="8">
    <location>
        <begin position="120"/>
        <end position="156"/>
    </location>
</feature>
<dbReference type="EMBL" id="GL378323">
    <property type="protein sequence ID" value="EFJ52915.1"/>
    <property type="molecule type" value="Genomic_DNA"/>
</dbReference>
<evidence type="ECO:0000256" key="4">
    <source>
        <dbReference type="ARBA" id="ARBA00022771"/>
    </source>
</evidence>
<name>D8TIM9_VOLCA</name>
<dbReference type="InterPro" id="IPR002893">
    <property type="entry name" value="Znf_MYND"/>
</dbReference>
<evidence type="ECO:0000259" key="10">
    <source>
        <dbReference type="PROSITE" id="PS50865"/>
    </source>
</evidence>
<dbReference type="PANTHER" id="PTHR22847">
    <property type="entry name" value="WD40 REPEAT PROTEIN"/>
    <property type="match status" value="1"/>
</dbReference>
<evidence type="ECO:0000256" key="3">
    <source>
        <dbReference type="ARBA" id="ARBA00022737"/>
    </source>
</evidence>
<feature type="region of interest" description="Disordered" evidence="8">
    <location>
        <begin position="120"/>
        <end position="224"/>
    </location>
</feature>
<dbReference type="GO" id="GO:0008270">
    <property type="term" value="F:zinc ion binding"/>
    <property type="evidence" value="ECO:0007669"/>
    <property type="project" value="UniProtKB-KW"/>
</dbReference>
<keyword evidence="1 7" id="KW-0853">WD repeat</keyword>
<evidence type="ECO:0000256" key="6">
    <source>
        <dbReference type="PROSITE-ProRule" id="PRU00134"/>
    </source>
</evidence>
<dbReference type="InterPro" id="IPR001810">
    <property type="entry name" value="F-box_dom"/>
</dbReference>
<feature type="repeat" description="WD" evidence="7">
    <location>
        <begin position="804"/>
        <end position="845"/>
    </location>
</feature>
<feature type="domain" description="MYND-type" evidence="10">
    <location>
        <begin position="4"/>
        <end position="40"/>
    </location>
</feature>
<feature type="compositionally biased region" description="Pro residues" evidence="8">
    <location>
        <begin position="70"/>
        <end position="87"/>
    </location>
</feature>
<dbReference type="Pfam" id="PF12937">
    <property type="entry name" value="F-box-like"/>
    <property type="match status" value="1"/>
</dbReference>
<dbReference type="Proteomes" id="UP000001058">
    <property type="component" value="Unassembled WGS sequence"/>
</dbReference>
<dbReference type="PROSITE" id="PS01360">
    <property type="entry name" value="ZF_MYND_1"/>
    <property type="match status" value="1"/>
</dbReference>
<feature type="region of interest" description="Disordered" evidence="8">
    <location>
        <begin position="496"/>
        <end position="542"/>
    </location>
</feature>
<dbReference type="PROSITE" id="PS50082">
    <property type="entry name" value="WD_REPEATS_2"/>
    <property type="match status" value="3"/>
</dbReference>
<organism evidence="12">
    <name type="scientific">Volvox carteri f. nagariensis</name>
    <dbReference type="NCBI Taxonomy" id="3068"/>
    <lineage>
        <taxon>Eukaryota</taxon>
        <taxon>Viridiplantae</taxon>
        <taxon>Chlorophyta</taxon>
        <taxon>core chlorophytes</taxon>
        <taxon>Chlorophyceae</taxon>
        <taxon>CS clade</taxon>
        <taxon>Chlamydomonadales</taxon>
        <taxon>Volvocaceae</taxon>
        <taxon>Volvox</taxon>
    </lineage>
</organism>
<dbReference type="Pfam" id="PF00400">
    <property type="entry name" value="WD40"/>
    <property type="match status" value="4"/>
</dbReference>
<dbReference type="KEGG" id="vcn:VOLCADRAFT_86388"/>
<evidence type="ECO:0000256" key="7">
    <source>
        <dbReference type="PROSITE-ProRule" id="PRU00221"/>
    </source>
</evidence>
<feature type="compositionally biased region" description="Pro residues" evidence="8">
    <location>
        <begin position="261"/>
        <end position="273"/>
    </location>
</feature>
<dbReference type="SMART" id="SM00320">
    <property type="entry name" value="WD40"/>
    <property type="match status" value="7"/>
</dbReference>
<dbReference type="STRING" id="3068.D8TIM9"/>
<evidence type="ECO:0000313" key="11">
    <source>
        <dbReference type="EMBL" id="EFJ52915.1"/>
    </source>
</evidence>
<dbReference type="OrthoDB" id="5231159at2759"/>
<evidence type="ECO:0000256" key="5">
    <source>
        <dbReference type="ARBA" id="ARBA00022833"/>
    </source>
</evidence>
<dbReference type="InterPro" id="IPR001680">
    <property type="entry name" value="WD40_rpt"/>
</dbReference>
<sequence>MASCAICDKPALFRCARCKVERYCSRECQRDHWPHHKTRCVQLAAAAKAAAVDRPAAGDPAESATQHRQPQPPPSPPPPRPLPPQPPSQFASPNQSGSFRNNPRTARLLGELLPSLQPEAAEAATQPAAIPAGPITAPNQSFLSSGSGNAANAASAGGRGGVEDAPAHGSGVGASVPQPLPSPPVSLRPQPQARSPLGPSTPLPMQPAPPPGSPHAPSGRASSMRVVRSHLREVGVTAAGGLQVDGSGILGSGSILDHATPPVPPVPPVPPTPGRTADGGGAAVGSLPAELSAAGSYQHHHHQDYHNQQLGSSVAAELTPAQQQQQQQQWPWAPSAATSAADTLAGADSASAGAGAAARISCLSDLPPEVLLEVLKALPARSLAAAAAVCRSWRRAAREPWLWVRQLCAAGYALPAAAYVARQQQVTSPKAATAAAAVDGGDVAAGVGVGSGGPGARAVAGVRGIRAVRAVHAAGGSSHEDFLGGLRAGFLDRLQQNHHHHHHQQSQPQQQQRQHPKDHGHAGQQQRPDAPPPDLKDLYGRTVRMESNWRSARYAEMALREHSSNVECLAFQHVEPWGSVLLSAAWDGSVRVFSLGSANGAPQQARCVRRYRGHTGWITCMAAGQHHVVTASTDRRVAAWRYYSESSDPWVVLEHPQEVTLVRFCYAPPPLPTTRYLAHHICQDDCGETAAAATTGAAGGGGGSGSGGSGGMGLYGDGVGGTPNAAAGAAAHAATGATATAAAAVAGDGMHGGSGCGTTQDCSADVLALKLPYDPQWEDWVVTGCIDGAIRLWHLPTKQPLRTFSGHGDVVWGIAVLYGSSVMVSSSRDCTTKLWQLPPYSAMQAAVQAPSPPGAAASGVGGAAVRGRGDGSREHAAGGDRGGGGSGGSQTLESLATFCGHTSAILCMDVHQAPPGVVTAPAAAPGAPPVTAAAAAAGGDAYRIIGDAAAGVGGRARRDGGIGVYDDIVTVLSHLLNTGLMDAPSGLQAASCGGGGRTGEEDPAALAAAPRTAAASAALPVWLVATGGADAVVRVWNLATAQCHTTLRGHSVGVLSVQFGYLPRRDESHRDQMLLPPDLDVASGPRPLSLALPPGQYGSCRARPQRLPPSQRLVLVTGSVREVRVWDPVAGTALAQLSDHSGPVTSLALVHGMLATLAMNDGLIVYTCKGLDGSMEISGGSDADSGGRGGGSSAATAASLARPGSAVGRLRRVVSAHRRLLEPVICMQLEGLAVGSGTGDITYLDFRPRASPLPLLHPRRRQV</sequence>
<dbReference type="InterPro" id="IPR036322">
    <property type="entry name" value="WD40_repeat_dom_sf"/>
</dbReference>
<keyword evidence="4 6" id="KW-0863">Zinc-finger</keyword>
<evidence type="ECO:0000256" key="2">
    <source>
        <dbReference type="ARBA" id="ARBA00022723"/>
    </source>
</evidence>
<dbReference type="PROSITE" id="PS50865">
    <property type="entry name" value="ZF_MYND_2"/>
    <property type="match status" value="1"/>
</dbReference>
<dbReference type="InParanoid" id="D8TIM9"/>
<feature type="region of interest" description="Disordered" evidence="8">
    <location>
        <begin position="852"/>
        <end position="888"/>
    </location>
</feature>
<dbReference type="SMART" id="SM00256">
    <property type="entry name" value="FBOX"/>
    <property type="match status" value="1"/>
</dbReference>
<feature type="region of interest" description="Disordered" evidence="8">
    <location>
        <begin position="317"/>
        <end position="341"/>
    </location>
</feature>
<feature type="compositionally biased region" description="Gly residues" evidence="8">
    <location>
        <begin position="879"/>
        <end position="888"/>
    </location>
</feature>
<dbReference type="PANTHER" id="PTHR22847:SF637">
    <property type="entry name" value="WD REPEAT DOMAIN 5B"/>
    <property type="match status" value="1"/>
</dbReference>
<evidence type="ECO:0000256" key="8">
    <source>
        <dbReference type="SAM" id="MobiDB-lite"/>
    </source>
</evidence>
<dbReference type="GeneID" id="9625522"/>
<dbReference type="PROSITE" id="PS50181">
    <property type="entry name" value="FBOX"/>
    <property type="match status" value="1"/>
</dbReference>
<accession>D8TIM9</accession>
<feature type="region of interest" description="Disordered" evidence="8">
    <location>
        <begin position="259"/>
        <end position="286"/>
    </location>
</feature>
<dbReference type="eggNOG" id="ENOG502RREU">
    <property type="taxonomic scope" value="Eukaryota"/>
</dbReference>
<feature type="domain" description="F-box" evidence="9">
    <location>
        <begin position="360"/>
        <end position="406"/>
    </location>
</feature>
<dbReference type="Gene3D" id="6.10.140.2220">
    <property type="match status" value="1"/>
</dbReference>
<keyword evidence="2" id="KW-0479">Metal-binding</keyword>
<feature type="region of interest" description="Disordered" evidence="8">
    <location>
        <begin position="51"/>
        <end position="102"/>
    </location>
</feature>